<dbReference type="EMBL" id="BAABHY010000001">
    <property type="protein sequence ID" value="GAA5106985.1"/>
    <property type="molecule type" value="Genomic_DNA"/>
</dbReference>
<reference evidence="3" key="1">
    <citation type="journal article" date="2019" name="Int. J. Syst. Evol. Microbiol.">
        <title>The Global Catalogue of Microorganisms (GCM) 10K type strain sequencing project: providing services to taxonomists for standard genome sequencing and annotation.</title>
        <authorList>
            <consortium name="The Broad Institute Genomics Platform"/>
            <consortium name="The Broad Institute Genome Sequencing Center for Infectious Disease"/>
            <person name="Wu L."/>
            <person name="Ma J."/>
        </authorList>
    </citation>
    <scope>NUCLEOTIDE SEQUENCE [LARGE SCALE GENOMIC DNA]</scope>
    <source>
        <strain evidence="3">JCM 18050</strain>
    </source>
</reference>
<keyword evidence="1" id="KW-0472">Membrane</keyword>
<evidence type="ECO:0000313" key="2">
    <source>
        <dbReference type="EMBL" id="GAA5106985.1"/>
    </source>
</evidence>
<keyword evidence="3" id="KW-1185">Reference proteome</keyword>
<name>A0ABP9N1L7_9GAMM</name>
<evidence type="ECO:0000256" key="1">
    <source>
        <dbReference type="SAM" id="Phobius"/>
    </source>
</evidence>
<sequence length="304" mass="34884">MKKNVLLVYYSQTGQLTKLAESFISPLHDLPEINLEIQAVEPTTNYVFPWSFNRFFNIFPETVHLRPDPIITPVFAQDKYDLIIIAYTVWFLSPSQPITALLQHNNTKKILAGTPVVTLIACRNMWLMAQETVKQLLTQSQAKLVDNVVRIDSCGGPASFIATPLWMLTGQKQPLRWLPKAGIDDKEINDCAKYGQKIKTTLLSNKPIEQPMFKHMSAVKVNERLILSEKIGYRSFYLWGKLLIKAGNISTYLRQFILYFYIAFLVCMICTVVPITALIKTLLSPWLKKRILKQKNRFSWPSGE</sequence>
<organism evidence="2 3">
    <name type="scientific">Orbus sasakiae</name>
    <dbReference type="NCBI Taxonomy" id="1078475"/>
    <lineage>
        <taxon>Bacteria</taxon>
        <taxon>Pseudomonadati</taxon>
        <taxon>Pseudomonadota</taxon>
        <taxon>Gammaproteobacteria</taxon>
        <taxon>Orbales</taxon>
        <taxon>Orbaceae</taxon>
        <taxon>Orbus</taxon>
    </lineage>
</organism>
<comment type="caution">
    <text evidence="2">The sequence shown here is derived from an EMBL/GenBank/DDBJ whole genome shotgun (WGS) entry which is preliminary data.</text>
</comment>
<dbReference type="SUPFAM" id="SSF52218">
    <property type="entry name" value="Flavoproteins"/>
    <property type="match status" value="1"/>
</dbReference>
<feature type="transmembrane region" description="Helical" evidence="1">
    <location>
        <begin position="258"/>
        <end position="283"/>
    </location>
</feature>
<gene>
    <name evidence="2" type="ORF">GCM10023211_07530</name>
</gene>
<evidence type="ECO:0000313" key="3">
    <source>
        <dbReference type="Proteomes" id="UP001500171"/>
    </source>
</evidence>
<keyword evidence="1" id="KW-0812">Transmembrane</keyword>
<dbReference type="InterPro" id="IPR029039">
    <property type="entry name" value="Flavoprotein-like_sf"/>
</dbReference>
<keyword evidence="1" id="KW-1133">Transmembrane helix</keyword>
<protein>
    <recommendedName>
        <fullName evidence="4">Dialkylrecorsinol condensing enzyme</fullName>
    </recommendedName>
</protein>
<dbReference type="Gene3D" id="3.40.50.360">
    <property type="match status" value="1"/>
</dbReference>
<dbReference type="RefSeq" id="WP_345488963.1">
    <property type="nucleotide sequence ID" value="NZ_BAABHY010000001.1"/>
</dbReference>
<accession>A0ABP9N1L7</accession>
<evidence type="ECO:0008006" key="4">
    <source>
        <dbReference type="Google" id="ProtNLM"/>
    </source>
</evidence>
<dbReference type="Proteomes" id="UP001500171">
    <property type="component" value="Unassembled WGS sequence"/>
</dbReference>
<proteinExistence type="predicted"/>